<dbReference type="EMBL" id="LAZR01005447">
    <property type="protein sequence ID" value="KKM99871.1"/>
    <property type="molecule type" value="Genomic_DNA"/>
</dbReference>
<organism evidence="1">
    <name type="scientific">marine sediment metagenome</name>
    <dbReference type="NCBI Taxonomy" id="412755"/>
    <lineage>
        <taxon>unclassified sequences</taxon>
        <taxon>metagenomes</taxon>
        <taxon>ecological metagenomes</taxon>
    </lineage>
</organism>
<comment type="caution">
    <text evidence="1">The sequence shown here is derived from an EMBL/GenBank/DDBJ whole genome shotgun (WGS) entry which is preliminary data.</text>
</comment>
<name>A0A0F9MKM7_9ZZZZ</name>
<dbReference type="AlphaFoldDB" id="A0A0F9MKM7"/>
<sequence length="78" mass="8862">MLSAEQDIKLVEVVVKNPVLSMSVIACTIDIHMKMPKELINTIIEGYKSINSPIAKNSVMFLEWILALKEIEEMKNED</sequence>
<proteinExistence type="predicted"/>
<evidence type="ECO:0000313" key="1">
    <source>
        <dbReference type="EMBL" id="KKM99871.1"/>
    </source>
</evidence>
<protein>
    <submittedName>
        <fullName evidence="1">Uncharacterized protein</fullName>
    </submittedName>
</protein>
<gene>
    <name evidence="1" type="ORF">LCGC14_1143490</name>
</gene>
<accession>A0A0F9MKM7</accession>
<reference evidence="1" key="1">
    <citation type="journal article" date="2015" name="Nature">
        <title>Complex archaea that bridge the gap between prokaryotes and eukaryotes.</title>
        <authorList>
            <person name="Spang A."/>
            <person name="Saw J.H."/>
            <person name="Jorgensen S.L."/>
            <person name="Zaremba-Niedzwiedzka K."/>
            <person name="Martijn J."/>
            <person name="Lind A.E."/>
            <person name="van Eijk R."/>
            <person name="Schleper C."/>
            <person name="Guy L."/>
            <person name="Ettema T.J."/>
        </authorList>
    </citation>
    <scope>NUCLEOTIDE SEQUENCE</scope>
</reference>